<protein>
    <submittedName>
        <fullName evidence="2">Uncharacterized protein</fullName>
    </submittedName>
</protein>
<keyword evidence="1" id="KW-0732">Signal</keyword>
<keyword evidence="3" id="KW-1185">Reference proteome</keyword>
<dbReference type="PROSITE" id="PS51257">
    <property type="entry name" value="PROKAR_LIPOPROTEIN"/>
    <property type="match status" value="1"/>
</dbReference>
<accession>A0A8K0WF05</accession>
<reference evidence="2" key="1">
    <citation type="journal article" date="2021" name="Nat. Commun.">
        <title>Genetic determinants of endophytism in the Arabidopsis root mycobiome.</title>
        <authorList>
            <person name="Mesny F."/>
            <person name="Miyauchi S."/>
            <person name="Thiergart T."/>
            <person name="Pickel B."/>
            <person name="Atanasova L."/>
            <person name="Karlsson M."/>
            <person name="Huettel B."/>
            <person name="Barry K.W."/>
            <person name="Haridas S."/>
            <person name="Chen C."/>
            <person name="Bauer D."/>
            <person name="Andreopoulos W."/>
            <person name="Pangilinan J."/>
            <person name="LaButti K."/>
            <person name="Riley R."/>
            <person name="Lipzen A."/>
            <person name="Clum A."/>
            <person name="Drula E."/>
            <person name="Henrissat B."/>
            <person name="Kohler A."/>
            <person name="Grigoriev I.V."/>
            <person name="Martin F.M."/>
            <person name="Hacquard S."/>
        </authorList>
    </citation>
    <scope>NUCLEOTIDE SEQUENCE</scope>
    <source>
        <strain evidence="2">MPI-SDFR-AT-0068</strain>
    </source>
</reference>
<feature type="signal peptide" evidence="1">
    <location>
        <begin position="1"/>
        <end position="21"/>
    </location>
</feature>
<organism evidence="2 3">
    <name type="scientific">Fusarium tricinctum</name>
    <dbReference type="NCBI Taxonomy" id="61284"/>
    <lineage>
        <taxon>Eukaryota</taxon>
        <taxon>Fungi</taxon>
        <taxon>Dikarya</taxon>
        <taxon>Ascomycota</taxon>
        <taxon>Pezizomycotina</taxon>
        <taxon>Sordariomycetes</taxon>
        <taxon>Hypocreomycetidae</taxon>
        <taxon>Hypocreales</taxon>
        <taxon>Nectriaceae</taxon>
        <taxon>Fusarium</taxon>
        <taxon>Fusarium tricinctum species complex</taxon>
    </lineage>
</organism>
<dbReference type="AlphaFoldDB" id="A0A8K0WF05"/>
<dbReference type="EMBL" id="JAGPXF010000003">
    <property type="protein sequence ID" value="KAH7252153.1"/>
    <property type="molecule type" value="Genomic_DNA"/>
</dbReference>
<evidence type="ECO:0000313" key="2">
    <source>
        <dbReference type="EMBL" id="KAH7252153.1"/>
    </source>
</evidence>
<name>A0A8K0WF05_9HYPO</name>
<evidence type="ECO:0000313" key="3">
    <source>
        <dbReference type="Proteomes" id="UP000813427"/>
    </source>
</evidence>
<dbReference type="Proteomes" id="UP000813427">
    <property type="component" value="Unassembled WGS sequence"/>
</dbReference>
<sequence>MRFQLSSRVIASTTLLSGCQAFTIHPTNDAVTLAYAILGERITISTPCTLVQASQLEYLPMDPLARVVVTSLVFRLRIFNLVVLSDKFFLQVHVYQKDICIIYRHILVVIGIVPSKWTSLWIELPPTNSLLLTIEVTPMSIR</sequence>
<comment type="caution">
    <text evidence="2">The sequence shown here is derived from an EMBL/GenBank/DDBJ whole genome shotgun (WGS) entry which is preliminary data.</text>
</comment>
<proteinExistence type="predicted"/>
<evidence type="ECO:0000256" key="1">
    <source>
        <dbReference type="SAM" id="SignalP"/>
    </source>
</evidence>
<gene>
    <name evidence="2" type="ORF">BKA59DRAFT_151285</name>
</gene>
<feature type="chain" id="PRO_5035447468" evidence="1">
    <location>
        <begin position="22"/>
        <end position="142"/>
    </location>
</feature>